<proteinExistence type="inferred from homology"/>
<protein>
    <recommendedName>
        <fullName evidence="4 8">L-ectoine synthase</fullName>
        <ecNumber evidence="3 8">4.2.1.108</ecNumber>
    </recommendedName>
    <alternativeName>
        <fullName evidence="6 8">N-acetyldiaminobutyrate dehydratase</fullName>
    </alternativeName>
</protein>
<dbReference type="NCBIfam" id="NF009806">
    <property type="entry name" value="PRK13290.1"/>
    <property type="match status" value="1"/>
</dbReference>
<evidence type="ECO:0000256" key="3">
    <source>
        <dbReference type="ARBA" id="ARBA00013192"/>
    </source>
</evidence>
<comment type="function">
    <text evidence="8">Catalyzes the circularization of gamma-N-acetyl-alpha,gamma-diaminobutyric acid (ADABA) to ectoine (1,4,5,6-tetrahydro-2-methyl-4-pyrimidine carboxylic acid), which is an excellent osmoprotectant.</text>
</comment>
<keyword evidence="10" id="KW-1185">Reference proteome</keyword>
<accession>A0ABS7CG92</accession>
<evidence type="ECO:0000256" key="4">
    <source>
        <dbReference type="ARBA" id="ARBA00019707"/>
    </source>
</evidence>
<name>A0ABS7CG92_9BACL</name>
<gene>
    <name evidence="8" type="primary">ectC</name>
    <name evidence="9" type="ORF">K0U00_38435</name>
</gene>
<dbReference type="EMBL" id="JAHZIK010001932">
    <property type="protein sequence ID" value="MBW7459955.1"/>
    <property type="molecule type" value="Genomic_DNA"/>
</dbReference>
<sequence length="135" mass="15425">MIVKHLEDIVDSKYDIDTETWNARRLLLRKDGMGFSLNDTIIKAGTETTIWYKNHVEAVYCIEGEGEIEIVATGEKFPIRPGMLYALDGHEKHYLRAKTQVRTICVFNPPLTGSEVHDKDGVYPLMEEAELEANR</sequence>
<dbReference type="Gene3D" id="2.60.120.10">
    <property type="entry name" value="Jelly Rolls"/>
    <property type="match status" value="1"/>
</dbReference>
<dbReference type="PANTHER" id="PTHR39289">
    <property type="match status" value="1"/>
</dbReference>
<dbReference type="SUPFAM" id="SSF51182">
    <property type="entry name" value="RmlC-like cupins"/>
    <property type="match status" value="1"/>
</dbReference>
<dbReference type="Pfam" id="PF06339">
    <property type="entry name" value="Ectoine_synth"/>
    <property type="match status" value="1"/>
</dbReference>
<evidence type="ECO:0000313" key="10">
    <source>
        <dbReference type="Proteomes" id="UP001519887"/>
    </source>
</evidence>
<evidence type="ECO:0000256" key="8">
    <source>
        <dbReference type="HAMAP-Rule" id="MF_01255"/>
    </source>
</evidence>
<evidence type="ECO:0000256" key="5">
    <source>
        <dbReference type="ARBA" id="ARBA00023239"/>
    </source>
</evidence>
<dbReference type="Proteomes" id="UP001519887">
    <property type="component" value="Unassembled WGS sequence"/>
</dbReference>
<evidence type="ECO:0000313" key="9">
    <source>
        <dbReference type="EMBL" id="MBW7459955.1"/>
    </source>
</evidence>
<evidence type="ECO:0000256" key="7">
    <source>
        <dbReference type="ARBA" id="ARBA00048714"/>
    </source>
</evidence>
<keyword evidence="5 8" id="KW-0456">Lyase</keyword>
<comment type="pathway">
    <text evidence="1 8">Amine and polyamine biosynthesis; ectoine biosynthesis; L-ectoine from L-aspartate 4-semialdehyde: step 3/3.</text>
</comment>
<evidence type="ECO:0000256" key="2">
    <source>
        <dbReference type="ARBA" id="ARBA00009637"/>
    </source>
</evidence>
<dbReference type="EC" id="4.2.1.108" evidence="3 8"/>
<dbReference type="CDD" id="cd06978">
    <property type="entry name" value="cupin_EctC"/>
    <property type="match status" value="1"/>
</dbReference>
<evidence type="ECO:0000256" key="6">
    <source>
        <dbReference type="ARBA" id="ARBA00033271"/>
    </source>
</evidence>
<comment type="catalytic activity">
    <reaction evidence="7 8">
        <text>(2S)-4-acetamido-2-aminobutanoate = L-ectoine + H2O</text>
        <dbReference type="Rhea" id="RHEA:17281"/>
        <dbReference type="ChEBI" id="CHEBI:15377"/>
        <dbReference type="ChEBI" id="CHEBI:58515"/>
        <dbReference type="ChEBI" id="CHEBI:58929"/>
        <dbReference type="EC" id="4.2.1.108"/>
    </reaction>
</comment>
<dbReference type="InterPro" id="IPR011051">
    <property type="entry name" value="RmlC_Cupin_sf"/>
</dbReference>
<dbReference type="InterPro" id="IPR014710">
    <property type="entry name" value="RmlC-like_jellyroll"/>
</dbReference>
<evidence type="ECO:0000256" key="1">
    <source>
        <dbReference type="ARBA" id="ARBA00005181"/>
    </source>
</evidence>
<reference evidence="9 10" key="1">
    <citation type="submission" date="2021-07" db="EMBL/GenBank/DDBJ databases">
        <title>Paenibacillus radiodurans sp. nov., isolated from the southeastern edge of Tengger Desert.</title>
        <authorList>
            <person name="Zhang G."/>
        </authorList>
    </citation>
    <scope>NUCLEOTIDE SEQUENCE [LARGE SCALE GENOMIC DNA]</scope>
    <source>
        <strain evidence="9 10">CCM 7311</strain>
    </source>
</reference>
<comment type="caution">
    <text evidence="9">The sequence shown here is derived from an EMBL/GenBank/DDBJ whole genome shotgun (WGS) entry which is preliminary data.</text>
</comment>
<dbReference type="InterPro" id="IPR010462">
    <property type="entry name" value="Ectoine_synth"/>
</dbReference>
<dbReference type="HAMAP" id="MF_01255">
    <property type="entry name" value="Ectoine_synth"/>
    <property type="match status" value="1"/>
</dbReference>
<dbReference type="PANTHER" id="PTHR39289:SF1">
    <property type="entry name" value="L-ECTOINE SYNTHASE"/>
    <property type="match status" value="1"/>
</dbReference>
<dbReference type="RefSeq" id="WP_210038840.1">
    <property type="nucleotide sequence ID" value="NZ_JBHLVU010000011.1"/>
</dbReference>
<organism evidence="9 10">
    <name type="scientific">Paenibacillus sepulcri</name>
    <dbReference type="NCBI Taxonomy" id="359917"/>
    <lineage>
        <taxon>Bacteria</taxon>
        <taxon>Bacillati</taxon>
        <taxon>Bacillota</taxon>
        <taxon>Bacilli</taxon>
        <taxon>Bacillales</taxon>
        <taxon>Paenibacillaceae</taxon>
        <taxon>Paenibacillus</taxon>
    </lineage>
</organism>
<comment type="similarity">
    <text evidence="2 8">Belongs to the ectoine synthase family.</text>
</comment>